<feature type="region of interest" description="Disordered" evidence="1">
    <location>
        <begin position="158"/>
        <end position="186"/>
    </location>
</feature>
<feature type="region of interest" description="Disordered" evidence="1">
    <location>
        <begin position="98"/>
        <end position="140"/>
    </location>
</feature>
<gene>
    <name evidence="2" type="ORF">TCAL_10084</name>
</gene>
<dbReference type="EMBL" id="VCGU01000005">
    <property type="protein sequence ID" value="TRY75250.1"/>
    <property type="molecule type" value="Genomic_DNA"/>
</dbReference>
<reference evidence="2 3" key="1">
    <citation type="journal article" date="2018" name="Nat. Ecol. Evol.">
        <title>Genomic signatures of mitonuclear coevolution across populations of Tigriopus californicus.</title>
        <authorList>
            <person name="Barreto F.S."/>
            <person name="Watson E.T."/>
            <person name="Lima T.G."/>
            <person name="Willett C.S."/>
            <person name="Edmands S."/>
            <person name="Li W."/>
            <person name="Burton R.S."/>
        </authorList>
    </citation>
    <scope>NUCLEOTIDE SEQUENCE [LARGE SCALE GENOMIC DNA]</scope>
    <source>
        <strain evidence="2 3">San Diego</strain>
    </source>
</reference>
<dbReference type="Proteomes" id="UP000318571">
    <property type="component" value="Chromosome 2"/>
</dbReference>
<feature type="compositionally biased region" description="Basic and acidic residues" evidence="1">
    <location>
        <begin position="98"/>
        <end position="107"/>
    </location>
</feature>
<evidence type="ECO:0000313" key="3">
    <source>
        <dbReference type="Proteomes" id="UP000318571"/>
    </source>
</evidence>
<dbReference type="AlphaFoldDB" id="A0A553PC64"/>
<comment type="caution">
    <text evidence="2">The sequence shown here is derived from an EMBL/GenBank/DDBJ whole genome shotgun (WGS) entry which is preliminary data.</text>
</comment>
<proteinExistence type="predicted"/>
<evidence type="ECO:0000256" key="1">
    <source>
        <dbReference type="SAM" id="MobiDB-lite"/>
    </source>
</evidence>
<accession>A0A553PC64</accession>
<dbReference type="Gene3D" id="2.20.25.240">
    <property type="match status" value="2"/>
</dbReference>
<protein>
    <submittedName>
        <fullName evidence="2">Uncharacterized protein</fullName>
    </submittedName>
</protein>
<feature type="compositionally biased region" description="Polar residues" evidence="1">
    <location>
        <begin position="167"/>
        <end position="180"/>
    </location>
</feature>
<evidence type="ECO:0000313" key="2">
    <source>
        <dbReference type="EMBL" id="TRY75250.1"/>
    </source>
</evidence>
<sequence length="420" mass="47398">MRCSVCQVVKSPPTVRNGVQDRWHSTSQRTPLIGVQLLFKLFDLTKTEFQSGFLCVLCFDLITQIESLECQLKSQVDRGKSQGCLGVIDNFVSCHTEGEPLETHPGEVDNVESNMNDWGSDEGNNDDLSGGNASESDVEMKREIDDKAVHPSLWTSADLVKGDKDSSPISGAAQSTTGESNTREDNLDFDVTSHKSRSGKAVILYKGYKYVLSPGRGARWKPTKPTRDWRCSQMKCGARLTTFQNDSCVLKDTVKAHDHPRSRNFNLQESNLDFNLSLGRNSRENDSLTYGGYKYRPSQLGKAIYKDRETMGAWKCRFSNCRGRLVTFMDNQCVLKDTVTEHDHPPIKKKLLLYEEFQDTIRKIISDHPEMPPDVVFSSAQLLCPHIPIVKTAPLREFIRRIQAKKQKSQPTEKSRSIAQ</sequence>
<organism evidence="2 3">
    <name type="scientific">Tigriopus californicus</name>
    <name type="common">Marine copepod</name>
    <dbReference type="NCBI Taxonomy" id="6832"/>
    <lineage>
        <taxon>Eukaryota</taxon>
        <taxon>Metazoa</taxon>
        <taxon>Ecdysozoa</taxon>
        <taxon>Arthropoda</taxon>
        <taxon>Crustacea</taxon>
        <taxon>Multicrustacea</taxon>
        <taxon>Hexanauplia</taxon>
        <taxon>Copepoda</taxon>
        <taxon>Harpacticoida</taxon>
        <taxon>Harpacticidae</taxon>
        <taxon>Tigriopus</taxon>
    </lineage>
</organism>
<name>A0A553PC64_TIGCA</name>
<keyword evidence="3" id="KW-1185">Reference proteome</keyword>